<dbReference type="RefSeq" id="WP_119356068.1">
    <property type="nucleotide sequence ID" value="NZ_BJXM01000003.1"/>
</dbReference>
<keyword evidence="3" id="KW-1185">Reference proteome</keyword>
<reference evidence="2 3" key="1">
    <citation type="submission" date="2018-08" db="EMBL/GenBank/DDBJ databases">
        <title>Meiothermus granaticius genome AF-68 sequencing project.</title>
        <authorList>
            <person name="Da Costa M.S."/>
            <person name="Albuquerque L."/>
            <person name="Raposo P."/>
            <person name="Froufe H.J.C."/>
            <person name="Barroso C.S."/>
            <person name="Egas C."/>
        </authorList>
    </citation>
    <scope>NUCLEOTIDE SEQUENCE [LARGE SCALE GENOMIC DNA]</scope>
    <source>
        <strain evidence="2 3">AF-68</strain>
    </source>
</reference>
<name>A0A399FER1_9DEIN</name>
<feature type="chain" id="PRO_5030071965" evidence="1">
    <location>
        <begin position="17"/>
        <end position="132"/>
    </location>
</feature>
<evidence type="ECO:0000256" key="1">
    <source>
        <dbReference type="SAM" id="SignalP"/>
    </source>
</evidence>
<protein>
    <submittedName>
        <fullName evidence="2">Uncharacterized protein</fullName>
    </submittedName>
</protein>
<keyword evidence="1" id="KW-0732">Signal</keyword>
<evidence type="ECO:0000313" key="3">
    <source>
        <dbReference type="Proteomes" id="UP000266178"/>
    </source>
</evidence>
<proteinExistence type="predicted"/>
<dbReference type="OrthoDB" id="26013at2"/>
<gene>
    <name evidence="2" type="ORF">Mgrana_00545</name>
</gene>
<feature type="signal peptide" evidence="1">
    <location>
        <begin position="1"/>
        <end position="16"/>
    </location>
</feature>
<accession>A0A399FER1</accession>
<sequence>MNRLLFMLILFGIALAHPFNDGGLVQGDVKFEPNDQPKVGVSTVAWVQFISIAGQPVNPQDCFCTLLFYQGQVSATTKPDTSVRLALNPATGRMEGRVVFPKSGPYFLVLLGRPMPGKTVPPFIMNAIFFVN</sequence>
<organism evidence="2 3">
    <name type="scientific">Meiothermus granaticius NBRC 107808</name>
    <dbReference type="NCBI Taxonomy" id="1227551"/>
    <lineage>
        <taxon>Bacteria</taxon>
        <taxon>Thermotogati</taxon>
        <taxon>Deinococcota</taxon>
        <taxon>Deinococci</taxon>
        <taxon>Thermales</taxon>
        <taxon>Thermaceae</taxon>
        <taxon>Meiothermus</taxon>
    </lineage>
</organism>
<dbReference type="Proteomes" id="UP000266178">
    <property type="component" value="Unassembled WGS sequence"/>
</dbReference>
<comment type="caution">
    <text evidence="2">The sequence shown here is derived from an EMBL/GenBank/DDBJ whole genome shotgun (WGS) entry which is preliminary data.</text>
</comment>
<dbReference type="EMBL" id="QWLB01000005">
    <property type="protein sequence ID" value="RIH93491.1"/>
    <property type="molecule type" value="Genomic_DNA"/>
</dbReference>
<evidence type="ECO:0000313" key="2">
    <source>
        <dbReference type="EMBL" id="RIH93491.1"/>
    </source>
</evidence>
<dbReference type="AlphaFoldDB" id="A0A399FER1"/>